<evidence type="ECO:0000313" key="3">
    <source>
        <dbReference type="Proteomes" id="UP000254765"/>
    </source>
</evidence>
<organism evidence="2 3">
    <name type="scientific">Serratia marcescens</name>
    <dbReference type="NCBI Taxonomy" id="615"/>
    <lineage>
        <taxon>Bacteria</taxon>
        <taxon>Pseudomonadati</taxon>
        <taxon>Pseudomonadota</taxon>
        <taxon>Gammaproteobacteria</taxon>
        <taxon>Enterobacterales</taxon>
        <taxon>Yersiniaceae</taxon>
        <taxon>Serratia</taxon>
    </lineage>
</organism>
<protein>
    <submittedName>
        <fullName evidence="2">Histidine ammonia-lyase</fullName>
        <ecNumber evidence="2">4.3.1.3</ecNumber>
    </submittedName>
</protein>
<dbReference type="InterPro" id="IPR024083">
    <property type="entry name" value="Fumarase/histidase_N"/>
</dbReference>
<proteinExistence type="predicted"/>
<dbReference type="Gene3D" id="1.10.275.10">
    <property type="entry name" value="Fumarase/aspartase (N-terminal domain)"/>
    <property type="match status" value="1"/>
</dbReference>
<feature type="compositionally biased region" description="Low complexity" evidence="1">
    <location>
        <begin position="148"/>
        <end position="159"/>
    </location>
</feature>
<dbReference type="PANTHER" id="PTHR10362">
    <property type="entry name" value="HISTIDINE AMMONIA-LYASE"/>
    <property type="match status" value="1"/>
</dbReference>
<dbReference type="GO" id="GO:0004397">
    <property type="term" value="F:histidine ammonia-lyase activity"/>
    <property type="evidence" value="ECO:0007669"/>
    <property type="project" value="UniProtKB-EC"/>
</dbReference>
<sequence>MKALTIRPGKLTLAQLRDVYQHPVTLTLDDNAYAPIQQSVACVERIVEENRTTYGINTGFGLLASTRIARDDLENLQRSIVLSHAAGVGEPTDDNLVRLIMVLKINSLSRGFSRHSPGSYPGADRAGQRRSLSAYPAERLSRRLWRPGAAGAHESGAAGRRARRAIRANGCRRPKRWPKPA</sequence>
<dbReference type="EMBL" id="UGYK01000002">
    <property type="protein sequence ID" value="SUI39166.1"/>
    <property type="molecule type" value="Genomic_DNA"/>
</dbReference>
<accession>A0A379Y2G0</accession>
<dbReference type="Pfam" id="PF00221">
    <property type="entry name" value="Lyase_aromatic"/>
    <property type="match status" value="1"/>
</dbReference>
<dbReference type="SUPFAM" id="SSF48557">
    <property type="entry name" value="L-aspartase-like"/>
    <property type="match status" value="1"/>
</dbReference>
<dbReference type="EC" id="4.3.1.3" evidence="2"/>
<dbReference type="AlphaFoldDB" id="A0A379Y2G0"/>
<gene>
    <name evidence="2" type="primary">hutH_1</name>
    <name evidence="2" type="ORF">NCTC10211_00192</name>
</gene>
<name>A0A379Y2G0_SERMA</name>
<keyword evidence="2" id="KW-0456">Lyase</keyword>
<dbReference type="InterPro" id="IPR001106">
    <property type="entry name" value="Aromatic_Lyase"/>
</dbReference>
<feature type="region of interest" description="Disordered" evidence="1">
    <location>
        <begin position="146"/>
        <end position="181"/>
    </location>
</feature>
<dbReference type="InterPro" id="IPR008948">
    <property type="entry name" value="L-Aspartase-like"/>
</dbReference>
<dbReference type="Proteomes" id="UP000254765">
    <property type="component" value="Unassembled WGS sequence"/>
</dbReference>
<evidence type="ECO:0000313" key="2">
    <source>
        <dbReference type="EMBL" id="SUI39166.1"/>
    </source>
</evidence>
<feature type="compositionally biased region" description="Basic residues" evidence="1">
    <location>
        <begin position="160"/>
        <end position="181"/>
    </location>
</feature>
<reference evidence="2 3" key="1">
    <citation type="submission" date="2018-06" db="EMBL/GenBank/DDBJ databases">
        <authorList>
            <consortium name="Pathogen Informatics"/>
            <person name="Doyle S."/>
        </authorList>
    </citation>
    <scope>NUCLEOTIDE SEQUENCE [LARGE SCALE GENOMIC DNA]</scope>
    <source>
        <strain evidence="2 3">NCTC10211</strain>
    </source>
</reference>
<evidence type="ECO:0000256" key="1">
    <source>
        <dbReference type="SAM" id="MobiDB-lite"/>
    </source>
</evidence>